<sequence length="396" mass="44494">MKTDNDKQTKTKQEETKKKEILTELQNFHKKDISFSSGKILSSMCTKPLKIVEEARKIFKETNLGDKRISEGAIEIEKICIRWVGDLLNLNQPYGFITSGGTESNILAIMEARARKREAMKESGEKEMMPEEIIVPETAHFSFDKISFLMDIKIKKASADKNFCVDLNSVKNLINKNTIAVVGVAGTTEYGSIDDIEGLAQICMANKIYLHVDAAFGGFVIPFIRKLNYNVRNFDFGIEGVDSIALDPHKMGMNIIPSGMILFGKEPKFSVNVSYLQGKHERLLGTFPAASAAGCYACLKFLGEDGYIKIVKECMENTKELAEGLKGLGIEILNPTMNILNFNIRKEIYNKLVETGWIISKTSKGYARIVIMPHTKRTHIKKFLNDIKQLMKNAKN</sequence>
<dbReference type="InterPro" id="IPR020931">
    <property type="entry name" value="MfnA"/>
</dbReference>
<dbReference type="InterPro" id="IPR050477">
    <property type="entry name" value="GrpII_AminoAcid_Decarb"/>
</dbReference>
<dbReference type="InterPro" id="IPR002129">
    <property type="entry name" value="PyrdxlP-dep_de-COase"/>
</dbReference>
<evidence type="ECO:0000313" key="6">
    <source>
        <dbReference type="EMBL" id="CEG12085.1"/>
    </source>
</evidence>
<dbReference type="EMBL" id="CCXY01000103">
    <property type="protein sequence ID" value="CEG12085.1"/>
    <property type="molecule type" value="Genomic_DNA"/>
</dbReference>
<evidence type="ECO:0000256" key="4">
    <source>
        <dbReference type="ARBA" id="ARBA00023239"/>
    </source>
</evidence>
<reference evidence="6" key="1">
    <citation type="submission" date="2014-09" db="EMBL/GenBank/DDBJ databases">
        <authorList>
            <person name="Probst J Alexander"/>
        </authorList>
    </citation>
    <scope>NUCLEOTIDE SEQUENCE</scope>
</reference>
<keyword evidence="4 6" id="KW-0456">Lyase</keyword>
<dbReference type="Gene3D" id="3.90.1150.10">
    <property type="entry name" value="Aspartate Aminotransferase, domain 1"/>
    <property type="match status" value="1"/>
</dbReference>
<dbReference type="Gene3D" id="3.40.640.10">
    <property type="entry name" value="Type I PLP-dependent aspartate aminotransferase-like (Major domain)"/>
    <property type="match status" value="1"/>
</dbReference>
<name>A0A098EAQ3_9ZZZZ</name>
<dbReference type="GO" id="GO:0019752">
    <property type="term" value="P:carboxylic acid metabolic process"/>
    <property type="evidence" value="ECO:0007669"/>
    <property type="project" value="InterPro"/>
</dbReference>
<dbReference type="SUPFAM" id="SSF53383">
    <property type="entry name" value="PLP-dependent transferases"/>
    <property type="match status" value="1"/>
</dbReference>
<dbReference type="GO" id="GO:0015937">
    <property type="term" value="P:coenzyme A biosynthetic process"/>
    <property type="evidence" value="ECO:0007669"/>
    <property type="project" value="TreeGrafter"/>
</dbReference>
<dbReference type="PANTHER" id="PTHR42735:SF6">
    <property type="entry name" value="SPHINGOSINE-1-PHOSPHATE LYASE 1"/>
    <property type="match status" value="1"/>
</dbReference>
<dbReference type="AlphaFoldDB" id="A0A098EAQ3"/>
<dbReference type="InterPro" id="IPR015422">
    <property type="entry name" value="PyrdxlP-dep_Trfase_small"/>
</dbReference>
<dbReference type="Pfam" id="PF00282">
    <property type="entry name" value="Pyridoxal_deC"/>
    <property type="match status" value="1"/>
</dbReference>
<keyword evidence="3" id="KW-0663">Pyridoxal phosphate</keyword>
<dbReference type="InterPro" id="IPR015421">
    <property type="entry name" value="PyrdxlP-dep_Trfase_major"/>
</dbReference>
<keyword evidence="2" id="KW-0210">Decarboxylase</keyword>
<evidence type="ECO:0000256" key="5">
    <source>
        <dbReference type="ARBA" id="ARBA00038302"/>
    </source>
</evidence>
<dbReference type="PANTHER" id="PTHR42735">
    <property type="match status" value="1"/>
</dbReference>
<protein>
    <submittedName>
        <fullName evidence="6">L-tyrosine decarboxylase</fullName>
        <ecNumber evidence="6">4.1.1.25</ecNumber>
    </submittedName>
</protein>
<accession>A0A098EAQ3</accession>
<evidence type="ECO:0000256" key="2">
    <source>
        <dbReference type="ARBA" id="ARBA00022793"/>
    </source>
</evidence>
<organism evidence="6">
    <name type="scientific">groundwater metagenome</name>
    <dbReference type="NCBI Taxonomy" id="717931"/>
    <lineage>
        <taxon>unclassified sequences</taxon>
        <taxon>metagenomes</taxon>
        <taxon>ecological metagenomes</taxon>
    </lineage>
</organism>
<dbReference type="NCBIfam" id="TIGR03812">
    <property type="entry name" value="tyr_de_CO2_Arch"/>
    <property type="match status" value="1"/>
</dbReference>
<comment type="cofactor">
    <cofactor evidence="1">
        <name>pyridoxal 5'-phosphate</name>
        <dbReference type="ChEBI" id="CHEBI:597326"/>
    </cofactor>
</comment>
<gene>
    <name evidence="6" type="primary">mfnA</name>
    <name evidence="6" type="ORF">MSIBF_A1910024</name>
</gene>
<dbReference type="GO" id="GO:0004068">
    <property type="term" value="F:aspartate 1-decarboxylase activity"/>
    <property type="evidence" value="ECO:0007669"/>
    <property type="project" value="TreeGrafter"/>
</dbReference>
<evidence type="ECO:0000256" key="3">
    <source>
        <dbReference type="ARBA" id="ARBA00022898"/>
    </source>
</evidence>
<dbReference type="InterPro" id="IPR015424">
    <property type="entry name" value="PyrdxlP-dep_Trfase"/>
</dbReference>
<dbReference type="GO" id="GO:0030170">
    <property type="term" value="F:pyridoxal phosphate binding"/>
    <property type="evidence" value="ECO:0007669"/>
    <property type="project" value="InterPro"/>
</dbReference>
<comment type="similarity">
    <text evidence="5">Belongs to the group II decarboxylase family. Sphingosine-1-phosphate lyase subfamily.</text>
</comment>
<evidence type="ECO:0000256" key="1">
    <source>
        <dbReference type="ARBA" id="ARBA00001933"/>
    </source>
</evidence>
<proteinExistence type="inferred from homology"/>
<dbReference type="GO" id="GO:0004837">
    <property type="term" value="F:tyrosine decarboxylase activity"/>
    <property type="evidence" value="ECO:0007669"/>
    <property type="project" value="UniProtKB-EC"/>
</dbReference>
<dbReference type="EC" id="4.1.1.25" evidence="6"/>